<dbReference type="Proteomes" id="UP000199650">
    <property type="component" value="Unassembled WGS sequence"/>
</dbReference>
<sequence>MPRAAGETAPRAPLQPRGLWVFTAACQAAFCSSRTCGLLLRLHSRRDWRNSCRHASRLDGRCAAGRGHGRARVPAVCRRPTSKVSVLQAAPPSAPPWRAAYARACRCYPLGSVRPAAVAAAFRGLRAALPAMPPAMLVPHPSPSRLPSSVSFPLGQTIDGEVLRQHPVSHLIKALRLEGRERTEQADEWRGSRQSSLFQTPNPAKETPDAHASPRSTFSAAPNSKARAKFASLRACRSSASSALRSRIAVRSSAFTE</sequence>
<protein>
    <submittedName>
        <fullName evidence="2">Uncharacterized protein</fullName>
    </submittedName>
</protein>
<name>A0A1I0PX85_9RHOB</name>
<organism evidence="2 3">
    <name type="scientific">Aliiroseovarius sediminilitoris</name>
    <dbReference type="NCBI Taxonomy" id="1173584"/>
    <lineage>
        <taxon>Bacteria</taxon>
        <taxon>Pseudomonadati</taxon>
        <taxon>Pseudomonadota</taxon>
        <taxon>Alphaproteobacteria</taxon>
        <taxon>Rhodobacterales</taxon>
        <taxon>Paracoccaceae</taxon>
        <taxon>Aliiroseovarius</taxon>
    </lineage>
</organism>
<accession>A0A1I0PX85</accession>
<evidence type="ECO:0000256" key="1">
    <source>
        <dbReference type="SAM" id="MobiDB-lite"/>
    </source>
</evidence>
<evidence type="ECO:0000313" key="2">
    <source>
        <dbReference type="EMBL" id="SEW19144.1"/>
    </source>
</evidence>
<feature type="region of interest" description="Disordered" evidence="1">
    <location>
        <begin position="180"/>
        <end position="224"/>
    </location>
</feature>
<feature type="compositionally biased region" description="Polar residues" evidence="1">
    <location>
        <begin position="192"/>
        <end position="202"/>
    </location>
</feature>
<proteinExistence type="predicted"/>
<evidence type="ECO:0000313" key="3">
    <source>
        <dbReference type="Proteomes" id="UP000199650"/>
    </source>
</evidence>
<feature type="compositionally biased region" description="Basic and acidic residues" evidence="1">
    <location>
        <begin position="180"/>
        <end position="191"/>
    </location>
</feature>
<dbReference type="EMBL" id="FOJB01000001">
    <property type="protein sequence ID" value="SEW19144.1"/>
    <property type="molecule type" value="Genomic_DNA"/>
</dbReference>
<dbReference type="AlphaFoldDB" id="A0A1I0PX85"/>
<reference evidence="2 3" key="1">
    <citation type="submission" date="2016-10" db="EMBL/GenBank/DDBJ databases">
        <authorList>
            <person name="de Groot N.N."/>
        </authorList>
    </citation>
    <scope>NUCLEOTIDE SEQUENCE [LARGE SCALE GENOMIC DNA]</scope>
    <source>
        <strain evidence="2 3">DSM 29439</strain>
    </source>
</reference>
<keyword evidence="3" id="KW-1185">Reference proteome</keyword>
<gene>
    <name evidence="2" type="ORF">SAMN05444851_2009</name>
</gene>